<dbReference type="Proteomes" id="UP000462621">
    <property type="component" value="Unassembled WGS sequence"/>
</dbReference>
<feature type="chain" id="PRO_5031446206" evidence="1">
    <location>
        <begin position="21"/>
        <end position="147"/>
    </location>
</feature>
<dbReference type="EMBL" id="WEKT01000021">
    <property type="protein sequence ID" value="MZI94000.1"/>
    <property type="molecule type" value="Genomic_DNA"/>
</dbReference>
<proteinExistence type="predicted"/>
<dbReference type="RefSeq" id="WP_161155986.1">
    <property type="nucleotide sequence ID" value="NZ_WEKT01000021.1"/>
</dbReference>
<comment type="caution">
    <text evidence="2">The sequence shown here is derived from an EMBL/GenBank/DDBJ whole genome shotgun (WGS) entry which is preliminary data.</text>
</comment>
<protein>
    <submittedName>
        <fullName evidence="2">Uncharacterized protein</fullName>
    </submittedName>
</protein>
<keyword evidence="1" id="KW-0732">Signal</keyword>
<evidence type="ECO:0000313" key="3">
    <source>
        <dbReference type="Proteomes" id="UP000462621"/>
    </source>
</evidence>
<keyword evidence="3" id="KW-1185">Reference proteome</keyword>
<evidence type="ECO:0000313" key="2">
    <source>
        <dbReference type="EMBL" id="MZI94000.1"/>
    </source>
</evidence>
<accession>A0A7X4RV72</accession>
<feature type="signal peptide" evidence="1">
    <location>
        <begin position="1"/>
        <end position="20"/>
    </location>
</feature>
<dbReference type="AlphaFoldDB" id="A0A7X4RV72"/>
<gene>
    <name evidence="2" type="ORF">F9817_12430</name>
</gene>
<name>A0A7X4RV72_9VIBR</name>
<organism evidence="2 3">
    <name type="scientific">Vibrio eleionomae</name>
    <dbReference type="NCBI Taxonomy" id="2653505"/>
    <lineage>
        <taxon>Bacteria</taxon>
        <taxon>Pseudomonadati</taxon>
        <taxon>Pseudomonadota</taxon>
        <taxon>Gammaproteobacteria</taxon>
        <taxon>Vibrionales</taxon>
        <taxon>Vibrionaceae</taxon>
        <taxon>Vibrio</taxon>
    </lineage>
</organism>
<sequence length="147" mass="16215">MSRWKYSVTLAALFASTAIAQSERWEDNRIDSNFGGAIQAVIFANASGDKSVGIVFPSEECLGFDQEIYKAPEYLVNGESMSFFAQCIGLGVRIDFPATNQGLKYIINQFQSKPQVIYAQDGVQVIFQTVGFSKAYKEYGSPALDII</sequence>
<evidence type="ECO:0000256" key="1">
    <source>
        <dbReference type="SAM" id="SignalP"/>
    </source>
</evidence>
<reference evidence="2 3" key="1">
    <citation type="submission" date="2019-10" db="EMBL/GenBank/DDBJ databases">
        <title>Vibrio sp. nov. isolated from a shrimp pond.</title>
        <authorList>
            <person name="Gomez-Gil B."/>
            <person name="Enciso-Ibarra J."/>
            <person name="Enciso-Ibarra K."/>
            <person name="Bolan-Mejia C."/>
        </authorList>
    </citation>
    <scope>NUCLEOTIDE SEQUENCE [LARGE SCALE GENOMIC DNA]</scope>
    <source>
        <strain evidence="2 3">CAIM 722</strain>
    </source>
</reference>